<dbReference type="AlphaFoldDB" id="A0A4V6I1T3"/>
<evidence type="ECO:0000313" key="1">
    <source>
        <dbReference type="EMBL" id="TLD93442.1"/>
    </source>
</evidence>
<gene>
    <name evidence="1" type="ORF">LS74_001560</name>
</gene>
<sequence>MSIAPKKMYFFLRCPKCRRKLKASFIKDAIAECFAMGESFEYNCKHCSHDFVASCNVRVVAKNKPLDKQ</sequence>
<accession>A0A4V6I1T3</accession>
<dbReference type="EMBL" id="JRPE02000002">
    <property type="protein sequence ID" value="TLD93442.1"/>
    <property type="molecule type" value="Genomic_DNA"/>
</dbReference>
<dbReference type="RefSeq" id="WP_034588789.1">
    <property type="nucleotide sequence ID" value="NZ_JRPE02000002.1"/>
</dbReference>
<protein>
    <submittedName>
        <fullName evidence="1">Uncharacterized protein</fullName>
    </submittedName>
</protein>
<proteinExistence type="predicted"/>
<reference evidence="1 2" key="1">
    <citation type="journal article" date="2014" name="Genome Announc.">
        <title>Draft genome sequences of eight enterohepatic helicobacter species isolated from both laboratory and wild rodents.</title>
        <authorList>
            <person name="Sheh A."/>
            <person name="Shen Z."/>
            <person name="Fox J.G."/>
        </authorList>
    </citation>
    <scope>NUCLEOTIDE SEQUENCE [LARGE SCALE GENOMIC DNA]</scope>
    <source>
        <strain evidence="1 2">MIT 96-1001</strain>
    </source>
</reference>
<name>A0A4V6I1T3_9HELI</name>
<keyword evidence="2" id="KW-1185">Reference proteome</keyword>
<evidence type="ECO:0000313" key="2">
    <source>
        <dbReference type="Proteomes" id="UP000029921"/>
    </source>
</evidence>
<dbReference type="Proteomes" id="UP000029921">
    <property type="component" value="Unassembled WGS sequence"/>
</dbReference>
<organism evidence="1 2">
    <name type="scientific">Helicobacter magdeburgensis</name>
    <dbReference type="NCBI Taxonomy" id="471858"/>
    <lineage>
        <taxon>Bacteria</taxon>
        <taxon>Pseudomonadati</taxon>
        <taxon>Campylobacterota</taxon>
        <taxon>Epsilonproteobacteria</taxon>
        <taxon>Campylobacterales</taxon>
        <taxon>Helicobacteraceae</taxon>
        <taxon>Helicobacter</taxon>
    </lineage>
</organism>
<comment type="caution">
    <text evidence="1">The sequence shown here is derived from an EMBL/GenBank/DDBJ whole genome shotgun (WGS) entry which is preliminary data.</text>
</comment>